<evidence type="ECO:0000313" key="3">
    <source>
        <dbReference type="Proteomes" id="UP000257597"/>
    </source>
</evidence>
<evidence type="ECO:0000313" key="2">
    <source>
        <dbReference type="EMBL" id="AXH70508.1"/>
    </source>
</evidence>
<protein>
    <submittedName>
        <fullName evidence="2">Uncharacterized protein</fullName>
    </submittedName>
</protein>
<sequence length="193" mass="21892">MTTTQNTIEGRPIRGQISRYGDTPSEQKPLSELLDKLDALLAFPEVEAIRWRQWTPYFNDGDVCTFSAYGVEVKFVDGDDEAGDSEDGFVDESGEFPAGYFDTHAHRTYKGYDSELRRPVYEIPEGFIEVDYDDREYFAGGTVHRADIQSAHAALRKAIECGEHDTKLTEHFGDPAEVVATRDGFDVEYYEHD</sequence>
<feature type="region of interest" description="Disordered" evidence="1">
    <location>
        <begin position="1"/>
        <end position="26"/>
    </location>
</feature>
<organism evidence="2 3">
    <name type="scientific">Gordonia phage Daredevil</name>
    <dbReference type="NCBI Taxonomy" id="2283286"/>
    <lineage>
        <taxon>Viruses</taxon>
        <taxon>Duplodnaviria</taxon>
        <taxon>Heunggongvirae</taxon>
        <taxon>Uroviricota</taxon>
        <taxon>Caudoviricetes</taxon>
        <taxon>Daredevilvirus</taxon>
        <taxon>Daredevilvirus daredevil</taxon>
    </lineage>
</organism>
<reference evidence="3" key="1">
    <citation type="submission" date="2018-07" db="EMBL/GenBank/DDBJ databases">
        <authorList>
            <person name="Quirk P.G."/>
            <person name="Krulwich T.A."/>
        </authorList>
    </citation>
    <scope>NUCLEOTIDE SEQUENCE [LARGE SCALE GENOMIC DNA]</scope>
</reference>
<gene>
    <name evidence="2" type="primary">121</name>
    <name evidence="2" type="ORF">SEA_DAREDEVIL_121</name>
</gene>
<dbReference type="EMBL" id="MH590603">
    <property type="protein sequence ID" value="AXH70508.1"/>
    <property type="molecule type" value="Genomic_DNA"/>
</dbReference>
<proteinExistence type="predicted"/>
<accession>A0A345MIX7</accession>
<dbReference type="GeneID" id="54998111"/>
<evidence type="ECO:0000256" key="1">
    <source>
        <dbReference type="SAM" id="MobiDB-lite"/>
    </source>
</evidence>
<keyword evidence="3" id="KW-1185">Reference proteome</keyword>
<dbReference type="KEGG" id="vg:54998111"/>
<dbReference type="RefSeq" id="YP_009807235.1">
    <property type="nucleotide sequence ID" value="NC_048021.1"/>
</dbReference>
<dbReference type="Proteomes" id="UP000257597">
    <property type="component" value="Segment"/>
</dbReference>
<name>A0A345MIX7_9CAUD</name>